<feature type="transmembrane region" description="Helical" evidence="1">
    <location>
        <begin position="7"/>
        <end position="25"/>
    </location>
</feature>
<organism evidence="2 3">
    <name type="scientific">Rhodococcus opacus RKJ300 = JCM 13270</name>
    <dbReference type="NCBI Taxonomy" id="1165867"/>
    <lineage>
        <taxon>Bacteria</taxon>
        <taxon>Bacillati</taxon>
        <taxon>Actinomycetota</taxon>
        <taxon>Actinomycetes</taxon>
        <taxon>Mycobacteriales</taxon>
        <taxon>Nocardiaceae</taxon>
        <taxon>Rhodococcus</taxon>
    </lineage>
</organism>
<keyword evidence="1" id="KW-0472">Membrane</keyword>
<sequence>MRNVPVGLFVVGLVCALAALFLMGSVDSGPVIGLVVIAVACVFASAAAGFVRVSRSRNMQWEARP</sequence>
<proteinExistence type="predicted"/>
<dbReference type="EMBL" id="AJJH01000049">
    <property type="protein sequence ID" value="EID79889.1"/>
    <property type="molecule type" value="Genomic_DNA"/>
</dbReference>
<keyword evidence="1" id="KW-0812">Transmembrane</keyword>
<keyword evidence="1" id="KW-1133">Transmembrane helix</keyword>
<evidence type="ECO:0000313" key="2">
    <source>
        <dbReference type="EMBL" id="EID79889.1"/>
    </source>
</evidence>
<evidence type="ECO:0000256" key="1">
    <source>
        <dbReference type="SAM" id="Phobius"/>
    </source>
</evidence>
<accession>I0WU23</accession>
<comment type="caution">
    <text evidence="2">The sequence shown here is derived from an EMBL/GenBank/DDBJ whole genome shotgun (WGS) entry which is preliminary data.</text>
</comment>
<protein>
    <submittedName>
        <fullName evidence="2">Uncharacterized protein</fullName>
    </submittedName>
</protein>
<dbReference type="Proteomes" id="UP000006447">
    <property type="component" value="Unassembled WGS sequence"/>
</dbReference>
<evidence type="ECO:0000313" key="3">
    <source>
        <dbReference type="Proteomes" id="UP000006447"/>
    </source>
</evidence>
<reference evidence="2 3" key="1">
    <citation type="journal article" date="2012" name="J. Bacteriol.">
        <title>Draft genome sequence of the nitrophenol-degrading actinomycete Rhodococcus imtechensis RKJ300.</title>
        <authorList>
            <person name="Vikram S."/>
            <person name="Kumar S."/>
            <person name="Subramanian S."/>
            <person name="Raghava G.P."/>
        </authorList>
    </citation>
    <scope>NUCLEOTIDE SEQUENCE [LARGE SCALE GENOMIC DNA]</scope>
    <source>
        <strain evidence="2 3">RKJ300</strain>
    </source>
</reference>
<dbReference type="RefSeq" id="WP_007297255.1">
    <property type="nucleotide sequence ID" value="NZ_AJJH01000049.1"/>
</dbReference>
<gene>
    <name evidence="2" type="ORF">W59_11211</name>
</gene>
<dbReference type="AlphaFoldDB" id="I0WU23"/>
<dbReference type="PATRIC" id="fig|1165867.3.peg.2284"/>
<feature type="transmembrane region" description="Helical" evidence="1">
    <location>
        <begin position="31"/>
        <end position="51"/>
    </location>
</feature>
<name>I0WU23_RHOOP</name>